<comment type="caution">
    <text evidence="4">The sequence shown here is derived from an EMBL/GenBank/DDBJ whole genome shotgun (WGS) entry which is preliminary data.</text>
</comment>
<feature type="compositionally biased region" description="Polar residues" evidence="2">
    <location>
        <begin position="1"/>
        <end position="14"/>
    </location>
</feature>
<dbReference type="InterPro" id="IPR036869">
    <property type="entry name" value="J_dom_sf"/>
</dbReference>
<keyword evidence="5" id="KW-1185">Reference proteome</keyword>
<dbReference type="SUPFAM" id="SSF46934">
    <property type="entry name" value="UBA-like"/>
    <property type="match status" value="1"/>
</dbReference>
<dbReference type="GO" id="GO:0031982">
    <property type="term" value="C:vesicle"/>
    <property type="evidence" value="ECO:0007669"/>
    <property type="project" value="TreeGrafter"/>
</dbReference>
<accession>A0AAD7CBP0</accession>
<gene>
    <name evidence="4" type="ORF">FB45DRAFT_824546</name>
</gene>
<dbReference type="SUPFAM" id="SSF46565">
    <property type="entry name" value="Chaperone J-domain"/>
    <property type="match status" value="1"/>
</dbReference>
<feature type="compositionally biased region" description="Basic residues" evidence="2">
    <location>
        <begin position="485"/>
        <end position="495"/>
    </location>
</feature>
<dbReference type="InterPro" id="IPR019734">
    <property type="entry name" value="TPR_rpt"/>
</dbReference>
<dbReference type="Gene3D" id="1.10.8.10">
    <property type="entry name" value="DNA helicase RuvA subunit, C-terminal domain"/>
    <property type="match status" value="1"/>
</dbReference>
<dbReference type="InterPro" id="IPR015940">
    <property type="entry name" value="UBA"/>
</dbReference>
<feature type="region of interest" description="Disordered" evidence="2">
    <location>
        <begin position="1"/>
        <end position="272"/>
    </location>
</feature>
<dbReference type="InterPro" id="IPR009060">
    <property type="entry name" value="UBA-like_sf"/>
</dbReference>
<evidence type="ECO:0000256" key="1">
    <source>
        <dbReference type="PROSITE-ProRule" id="PRU00339"/>
    </source>
</evidence>
<dbReference type="GO" id="GO:0072318">
    <property type="term" value="P:clathrin coat disassembly"/>
    <property type="evidence" value="ECO:0007669"/>
    <property type="project" value="TreeGrafter"/>
</dbReference>
<dbReference type="Gene3D" id="1.10.287.110">
    <property type="entry name" value="DnaJ domain"/>
    <property type="match status" value="1"/>
</dbReference>
<dbReference type="PROSITE" id="PS50005">
    <property type="entry name" value="TPR"/>
    <property type="match status" value="1"/>
</dbReference>
<feature type="region of interest" description="Disordered" evidence="2">
    <location>
        <begin position="395"/>
        <end position="534"/>
    </location>
</feature>
<feature type="compositionally biased region" description="Pro residues" evidence="2">
    <location>
        <begin position="316"/>
        <end position="325"/>
    </location>
</feature>
<sequence length="820" mass="87763">MSDSFADLWNSSVPSKPAPQKLGTPSPQPTSRRPQNDVFSLLSSSSTPTSSRPITPSARPAATQKPVSTGGGDAFSSLLGGTLGSNGNGMANMTMAERARQAEAERQRKMNAPQPASTTPSAWAGLDSLASGPSATSLKDEWAFGSAAPAPAQKPTVLDAEDDWGLGLGSTSHNAIPAQPPKPQALWDQLDDFTSAKPSPPARYASPSADFDFGNRENEADDFDLLGDLGKPVSSKRPSPPPVRETAELPARRRPQQRSSSPPPHILGQLIEMGFSVPQSRAALAQVYNDGDWDVQAAIDSLLASTGGAEGSSRQPTPPTAPSPPPRRRPVDPDLRRGSPQPQRPSPPERTSSMQNDLLARTSEIGLSLFKNAERAWLQGKEKVQKVYEQQIIGGEEAAKAPSGRPKWWQEPEDAGPGPSAGRRRDDSQQLFKDDAAHKQDDGWGDPSAGRWDEEEQEPVPKARKVPPAPQPTTGDLFSDEAPKKPYRSPFRHASGRSPASAPATAVVVPPAATHPPRPHVPVSPSALQTSRAHAATAQEKVALGQYGEALSAYTRAVDALPEGHVLRVPLLSLRSVARLKEGDFRGVEQDVEDLEGICTFGGRSFGVETVVSEGVNIDMGAAILDGWKRRGEAREGREKWEEAGRDWERVAGAAWAKQADRDEAVRGAGRCRKMAAPAPAKAPPPKPKSAPARPAVVQSGEAVAKVRQATNAQEEEDLAKHQLKDVVDGKLMAWKGGKEANIRALLASLDTVLWPELGLQVSGMKDLVTPSQVKIRYVKAIAKLHPDKLNANNSTLEQRMVANGVFGVLNEAWNVHLNK</sequence>
<name>A0AAD7CBP0_9AGAR</name>
<dbReference type="InterPro" id="IPR011990">
    <property type="entry name" value="TPR-like_helical_dom_sf"/>
</dbReference>
<dbReference type="EMBL" id="JARKIF010000003">
    <property type="protein sequence ID" value="KAJ7644384.1"/>
    <property type="molecule type" value="Genomic_DNA"/>
</dbReference>
<evidence type="ECO:0000313" key="5">
    <source>
        <dbReference type="Proteomes" id="UP001221142"/>
    </source>
</evidence>
<keyword evidence="1" id="KW-0802">TPR repeat</keyword>
<dbReference type="PANTHER" id="PTHR23172:SF19">
    <property type="entry name" value="J DOMAIN-CONTAINING PROTEIN"/>
    <property type="match status" value="1"/>
</dbReference>
<dbReference type="Gene3D" id="1.25.40.10">
    <property type="entry name" value="Tetratricopeptide repeat domain"/>
    <property type="match status" value="1"/>
</dbReference>
<feature type="repeat" description="TPR" evidence="1">
    <location>
        <begin position="531"/>
        <end position="564"/>
    </location>
</feature>
<feature type="compositionally biased region" description="Polar residues" evidence="2">
    <location>
        <begin position="23"/>
        <end position="33"/>
    </location>
</feature>
<feature type="compositionally biased region" description="Low complexity" evidence="2">
    <location>
        <begin position="40"/>
        <end position="63"/>
    </location>
</feature>
<dbReference type="PROSITE" id="PS50030">
    <property type="entry name" value="UBA"/>
    <property type="match status" value="1"/>
</dbReference>
<dbReference type="PANTHER" id="PTHR23172">
    <property type="entry name" value="AUXILIN/CYCLIN G-ASSOCIATED KINASE-RELATED"/>
    <property type="match status" value="1"/>
</dbReference>
<dbReference type="GO" id="GO:0072583">
    <property type="term" value="P:clathrin-dependent endocytosis"/>
    <property type="evidence" value="ECO:0007669"/>
    <property type="project" value="TreeGrafter"/>
</dbReference>
<dbReference type="GO" id="GO:0030276">
    <property type="term" value="F:clathrin binding"/>
    <property type="evidence" value="ECO:0007669"/>
    <property type="project" value="TreeGrafter"/>
</dbReference>
<dbReference type="GO" id="GO:0005737">
    <property type="term" value="C:cytoplasm"/>
    <property type="evidence" value="ECO:0007669"/>
    <property type="project" value="TreeGrafter"/>
</dbReference>
<dbReference type="Proteomes" id="UP001221142">
    <property type="component" value="Unassembled WGS sequence"/>
</dbReference>
<feature type="domain" description="UBA" evidence="3">
    <location>
        <begin position="261"/>
        <end position="305"/>
    </location>
</feature>
<reference evidence="4" key="1">
    <citation type="submission" date="2023-03" db="EMBL/GenBank/DDBJ databases">
        <title>Massive genome expansion in bonnet fungi (Mycena s.s.) driven by repeated elements and novel gene families across ecological guilds.</title>
        <authorList>
            <consortium name="Lawrence Berkeley National Laboratory"/>
            <person name="Harder C.B."/>
            <person name="Miyauchi S."/>
            <person name="Viragh M."/>
            <person name="Kuo A."/>
            <person name="Thoen E."/>
            <person name="Andreopoulos B."/>
            <person name="Lu D."/>
            <person name="Skrede I."/>
            <person name="Drula E."/>
            <person name="Henrissat B."/>
            <person name="Morin E."/>
            <person name="Kohler A."/>
            <person name="Barry K."/>
            <person name="LaButti K."/>
            <person name="Morin E."/>
            <person name="Salamov A."/>
            <person name="Lipzen A."/>
            <person name="Mereny Z."/>
            <person name="Hegedus B."/>
            <person name="Baldrian P."/>
            <person name="Stursova M."/>
            <person name="Weitz H."/>
            <person name="Taylor A."/>
            <person name="Grigoriev I.V."/>
            <person name="Nagy L.G."/>
            <person name="Martin F."/>
            <person name="Kauserud H."/>
        </authorList>
    </citation>
    <scope>NUCLEOTIDE SEQUENCE</scope>
    <source>
        <strain evidence="4">9284</strain>
    </source>
</reference>
<protein>
    <recommendedName>
        <fullName evidence="3">UBA domain-containing protein</fullName>
    </recommendedName>
</protein>
<feature type="compositionally biased region" description="Pro residues" evidence="2">
    <location>
        <begin position="513"/>
        <end position="522"/>
    </location>
</feature>
<evidence type="ECO:0000259" key="3">
    <source>
        <dbReference type="PROSITE" id="PS50030"/>
    </source>
</evidence>
<feature type="compositionally biased region" description="Basic and acidic residues" evidence="2">
    <location>
        <begin position="423"/>
        <end position="442"/>
    </location>
</feature>
<dbReference type="SUPFAM" id="SSF48452">
    <property type="entry name" value="TPR-like"/>
    <property type="match status" value="1"/>
</dbReference>
<evidence type="ECO:0000256" key="2">
    <source>
        <dbReference type="SAM" id="MobiDB-lite"/>
    </source>
</evidence>
<feature type="compositionally biased region" description="Low complexity" evidence="2">
    <location>
        <begin position="497"/>
        <end position="512"/>
    </location>
</feature>
<proteinExistence type="predicted"/>
<feature type="compositionally biased region" description="Basic and acidic residues" evidence="2">
    <location>
        <begin position="97"/>
        <end position="108"/>
    </location>
</feature>
<organism evidence="4 5">
    <name type="scientific">Roridomyces roridus</name>
    <dbReference type="NCBI Taxonomy" id="1738132"/>
    <lineage>
        <taxon>Eukaryota</taxon>
        <taxon>Fungi</taxon>
        <taxon>Dikarya</taxon>
        <taxon>Basidiomycota</taxon>
        <taxon>Agaricomycotina</taxon>
        <taxon>Agaricomycetes</taxon>
        <taxon>Agaricomycetidae</taxon>
        <taxon>Agaricales</taxon>
        <taxon>Marasmiineae</taxon>
        <taxon>Mycenaceae</taxon>
        <taxon>Roridomyces</taxon>
    </lineage>
</organism>
<dbReference type="AlphaFoldDB" id="A0AAD7CBP0"/>
<feature type="region of interest" description="Disordered" evidence="2">
    <location>
        <begin position="302"/>
        <end position="360"/>
    </location>
</feature>
<evidence type="ECO:0000313" key="4">
    <source>
        <dbReference type="EMBL" id="KAJ7644384.1"/>
    </source>
</evidence>